<evidence type="ECO:0000259" key="6">
    <source>
        <dbReference type="Pfam" id="PF03151"/>
    </source>
</evidence>
<protein>
    <recommendedName>
        <fullName evidence="6">Sugar phosphate transporter domain-containing protein</fullName>
    </recommendedName>
</protein>
<evidence type="ECO:0000256" key="1">
    <source>
        <dbReference type="ARBA" id="ARBA00004141"/>
    </source>
</evidence>
<proteinExistence type="predicted"/>
<comment type="caution">
    <text evidence="7">The sequence shown here is derived from an EMBL/GenBank/DDBJ whole genome shotgun (WGS) entry which is preliminary data.</text>
</comment>
<dbReference type="InterPro" id="IPR037185">
    <property type="entry name" value="EmrE-like"/>
</dbReference>
<feature type="transmembrane region" description="Helical" evidence="5">
    <location>
        <begin position="89"/>
        <end position="110"/>
    </location>
</feature>
<accession>A0A8J2RZP4</accession>
<dbReference type="SUPFAM" id="SSF103481">
    <property type="entry name" value="Multidrug resistance efflux transporter EmrE"/>
    <property type="match status" value="1"/>
</dbReference>
<reference evidence="7" key="1">
    <citation type="submission" date="2021-11" db="EMBL/GenBank/DDBJ databases">
        <authorList>
            <person name="Schell T."/>
        </authorList>
    </citation>
    <scope>NUCLEOTIDE SEQUENCE</scope>
    <source>
        <strain evidence="7">M5</strain>
    </source>
</reference>
<gene>
    <name evidence="7" type="ORF">DGAL_LOCUS13441</name>
</gene>
<dbReference type="EMBL" id="CAKKLH010000297">
    <property type="protein sequence ID" value="CAH0109951.1"/>
    <property type="molecule type" value="Genomic_DNA"/>
</dbReference>
<feature type="transmembrane region" description="Helical" evidence="5">
    <location>
        <begin position="203"/>
        <end position="221"/>
    </location>
</feature>
<comment type="subcellular location">
    <subcellularLocation>
        <location evidence="1">Membrane</location>
        <topology evidence="1">Multi-pass membrane protein</topology>
    </subcellularLocation>
</comment>
<keyword evidence="4 5" id="KW-0472">Membrane</keyword>
<evidence type="ECO:0000256" key="3">
    <source>
        <dbReference type="ARBA" id="ARBA00022989"/>
    </source>
</evidence>
<feature type="transmembrane region" description="Helical" evidence="5">
    <location>
        <begin position="169"/>
        <end position="191"/>
    </location>
</feature>
<dbReference type="Proteomes" id="UP000789390">
    <property type="component" value="Unassembled WGS sequence"/>
</dbReference>
<dbReference type="OrthoDB" id="5547497at2759"/>
<keyword evidence="2 5" id="KW-0812">Transmembrane</keyword>
<evidence type="ECO:0000256" key="4">
    <source>
        <dbReference type="ARBA" id="ARBA00023136"/>
    </source>
</evidence>
<dbReference type="Pfam" id="PF03151">
    <property type="entry name" value="TPT"/>
    <property type="match status" value="1"/>
</dbReference>
<dbReference type="InterPro" id="IPR050186">
    <property type="entry name" value="TPT_transporter"/>
</dbReference>
<dbReference type="InterPro" id="IPR004853">
    <property type="entry name" value="Sugar_P_trans_dom"/>
</dbReference>
<name>A0A8J2RZP4_9CRUS</name>
<dbReference type="GO" id="GO:0016020">
    <property type="term" value="C:membrane"/>
    <property type="evidence" value="ECO:0007669"/>
    <property type="project" value="UniProtKB-SubCell"/>
</dbReference>
<organism evidence="7 8">
    <name type="scientific">Daphnia galeata</name>
    <dbReference type="NCBI Taxonomy" id="27404"/>
    <lineage>
        <taxon>Eukaryota</taxon>
        <taxon>Metazoa</taxon>
        <taxon>Ecdysozoa</taxon>
        <taxon>Arthropoda</taxon>
        <taxon>Crustacea</taxon>
        <taxon>Branchiopoda</taxon>
        <taxon>Diplostraca</taxon>
        <taxon>Cladocera</taxon>
        <taxon>Anomopoda</taxon>
        <taxon>Daphniidae</taxon>
        <taxon>Daphnia</taxon>
    </lineage>
</organism>
<feature type="domain" description="Sugar phosphate transporter" evidence="6">
    <location>
        <begin position="31"/>
        <end position="309"/>
    </location>
</feature>
<dbReference type="AlphaFoldDB" id="A0A8J2RZP4"/>
<evidence type="ECO:0000313" key="7">
    <source>
        <dbReference type="EMBL" id="CAH0109951.1"/>
    </source>
</evidence>
<dbReference type="PANTHER" id="PTHR11132">
    <property type="entry name" value="SOLUTE CARRIER FAMILY 35"/>
    <property type="match status" value="1"/>
</dbReference>
<keyword evidence="8" id="KW-1185">Reference proteome</keyword>
<evidence type="ECO:0000313" key="8">
    <source>
        <dbReference type="Proteomes" id="UP000789390"/>
    </source>
</evidence>
<feature type="transmembrane region" description="Helical" evidence="5">
    <location>
        <begin position="145"/>
        <end position="163"/>
    </location>
</feature>
<sequence>MLTTIIATSGFLGRKYMGKDEQSKKKIKTGLAVFLNISVSIAIVLINKWLYTVVGFPNMTLTFMHFISTFFCLHVCQLLGVFSVKKVPLISMIPLALCFCGFVVLTNLSLENNSVGTYQVAKVMTTTPCVLLIQYHYYGKSVNTATILTVIPIIIGVILNFIYDIKFNLIGTAYAVMGVVVTSFYQVLVGEKQKELQLNSMQLLYYQAPISAIILFFPVLVCEPVLQLVHRSWTLAAIIPVVCSCLIAFAVNLSIYWIIGNTSALTYNMAGHLKFCLTVAAGFFLFQDPLSANQLFGLVLTLAGVVAYSHVRS</sequence>
<feature type="transmembrane region" description="Helical" evidence="5">
    <location>
        <begin position="292"/>
        <end position="311"/>
    </location>
</feature>
<evidence type="ECO:0000256" key="5">
    <source>
        <dbReference type="SAM" id="Phobius"/>
    </source>
</evidence>
<feature type="transmembrane region" description="Helical" evidence="5">
    <location>
        <begin position="63"/>
        <end position="82"/>
    </location>
</feature>
<feature type="transmembrane region" description="Helical" evidence="5">
    <location>
        <begin position="233"/>
        <end position="258"/>
    </location>
</feature>
<feature type="transmembrane region" description="Helical" evidence="5">
    <location>
        <begin position="31"/>
        <end position="51"/>
    </location>
</feature>
<keyword evidence="3 5" id="KW-1133">Transmembrane helix</keyword>
<evidence type="ECO:0000256" key="2">
    <source>
        <dbReference type="ARBA" id="ARBA00022692"/>
    </source>
</evidence>